<evidence type="ECO:0000259" key="4">
    <source>
        <dbReference type="PROSITE" id="PS01124"/>
    </source>
</evidence>
<organism evidence="5 6">
    <name type="scientific">Alteromonas lipolytica</name>
    <dbReference type="NCBI Taxonomy" id="1856405"/>
    <lineage>
        <taxon>Bacteria</taxon>
        <taxon>Pseudomonadati</taxon>
        <taxon>Pseudomonadota</taxon>
        <taxon>Gammaproteobacteria</taxon>
        <taxon>Alteromonadales</taxon>
        <taxon>Alteromonadaceae</taxon>
        <taxon>Alteromonas/Salinimonas group</taxon>
        <taxon>Alteromonas</taxon>
    </lineage>
</organism>
<keyword evidence="3" id="KW-0804">Transcription</keyword>
<name>A0A1E8FD62_9ALTE</name>
<dbReference type="Proteomes" id="UP000176037">
    <property type="component" value="Unassembled WGS sequence"/>
</dbReference>
<dbReference type="InterPro" id="IPR032687">
    <property type="entry name" value="AraC-type_N"/>
</dbReference>
<keyword evidence="1" id="KW-0805">Transcription regulation</keyword>
<dbReference type="PROSITE" id="PS01124">
    <property type="entry name" value="HTH_ARAC_FAMILY_2"/>
    <property type="match status" value="1"/>
</dbReference>
<dbReference type="Gene3D" id="1.10.10.60">
    <property type="entry name" value="Homeodomain-like"/>
    <property type="match status" value="1"/>
</dbReference>
<dbReference type="SMART" id="SM00342">
    <property type="entry name" value="HTH_ARAC"/>
    <property type="match status" value="1"/>
</dbReference>
<proteinExistence type="predicted"/>
<comment type="caution">
    <text evidence="5">The sequence shown here is derived from an EMBL/GenBank/DDBJ whole genome shotgun (WGS) entry which is preliminary data.</text>
</comment>
<dbReference type="RefSeq" id="WP_070177894.1">
    <property type="nucleotide sequence ID" value="NZ_BMJR01000002.1"/>
</dbReference>
<gene>
    <name evidence="5" type="ORF">BFC17_04475</name>
</gene>
<evidence type="ECO:0000313" key="6">
    <source>
        <dbReference type="Proteomes" id="UP000176037"/>
    </source>
</evidence>
<dbReference type="PANTHER" id="PTHR47894">
    <property type="entry name" value="HTH-TYPE TRANSCRIPTIONAL REGULATOR GADX"/>
    <property type="match status" value="1"/>
</dbReference>
<dbReference type="STRING" id="1856405.BFC17_04475"/>
<keyword evidence="2" id="KW-0238">DNA-binding</keyword>
<dbReference type="OrthoDB" id="6816069at2"/>
<dbReference type="PANTHER" id="PTHR47894:SF1">
    <property type="entry name" value="HTH-TYPE TRANSCRIPTIONAL REGULATOR VQSM"/>
    <property type="match status" value="1"/>
</dbReference>
<dbReference type="Pfam" id="PF12625">
    <property type="entry name" value="Arabinose_bd"/>
    <property type="match status" value="1"/>
</dbReference>
<dbReference type="PRINTS" id="PR00032">
    <property type="entry name" value="HTHARAC"/>
</dbReference>
<dbReference type="Pfam" id="PF12833">
    <property type="entry name" value="HTH_18"/>
    <property type="match status" value="1"/>
</dbReference>
<dbReference type="InterPro" id="IPR009057">
    <property type="entry name" value="Homeodomain-like_sf"/>
</dbReference>
<keyword evidence="6" id="KW-1185">Reference proteome</keyword>
<evidence type="ECO:0000256" key="1">
    <source>
        <dbReference type="ARBA" id="ARBA00023015"/>
    </source>
</evidence>
<dbReference type="GO" id="GO:0000976">
    <property type="term" value="F:transcription cis-regulatory region binding"/>
    <property type="evidence" value="ECO:0007669"/>
    <property type="project" value="TreeGrafter"/>
</dbReference>
<protein>
    <recommendedName>
        <fullName evidence="4">HTH araC/xylS-type domain-containing protein</fullName>
    </recommendedName>
</protein>
<evidence type="ECO:0000313" key="5">
    <source>
        <dbReference type="EMBL" id="OFI33518.1"/>
    </source>
</evidence>
<dbReference type="InterPro" id="IPR020449">
    <property type="entry name" value="Tscrpt_reg_AraC-type_HTH"/>
</dbReference>
<reference evidence="5 6" key="1">
    <citation type="submission" date="2016-09" db="EMBL/GenBank/DDBJ databases">
        <title>Alteromonas lipolytica, a new species isolated from sea water.</title>
        <authorList>
            <person name="Wu Y.-H."/>
            <person name="Cheng H."/>
            <person name="Xu X.-W."/>
        </authorList>
    </citation>
    <scope>NUCLEOTIDE SEQUENCE [LARGE SCALE GENOMIC DNA]</scope>
    <source>
        <strain evidence="5 6">JW12</strain>
    </source>
</reference>
<feature type="domain" description="HTH araC/xylS-type" evidence="4">
    <location>
        <begin position="240"/>
        <end position="338"/>
    </location>
</feature>
<dbReference type="EMBL" id="MJIC01000015">
    <property type="protein sequence ID" value="OFI33518.1"/>
    <property type="molecule type" value="Genomic_DNA"/>
</dbReference>
<dbReference type="GO" id="GO:0005829">
    <property type="term" value="C:cytosol"/>
    <property type="evidence" value="ECO:0007669"/>
    <property type="project" value="TreeGrafter"/>
</dbReference>
<evidence type="ECO:0000256" key="3">
    <source>
        <dbReference type="ARBA" id="ARBA00023163"/>
    </source>
</evidence>
<accession>A0A1E8FD62</accession>
<dbReference type="SUPFAM" id="SSF46689">
    <property type="entry name" value="Homeodomain-like"/>
    <property type="match status" value="1"/>
</dbReference>
<evidence type="ECO:0000256" key="2">
    <source>
        <dbReference type="ARBA" id="ARBA00023125"/>
    </source>
</evidence>
<sequence length="343" mass="39687">MTDIPKPKRGTVANHYVTAIYNTAQRQGLNAEKLLIDNGFSLTDINQPDLRLDIENLAAFQRSVWAALSDESMGHLHVTLPAGTYYLMARLAVAQPTLHEALLWGIRFYNIVTRFEFVRLEREEQNSVLVINLPQPERDYQHLFGEISLLAWHRLASWLIADTLPLCESRFDYSEPAHVAEYAYLYPGKHRFNHRQLAIVFPSSYLSRPVRQNDATLVSFMNRCPLVLFHRYITDFSTSSEVKQLLEAYTFDDGFTITDCARQVHLTTKTLMRRLKEEGTSFQQLKDIVRRDKAVHLLLRSDLSVYDIAEQVGYSDTAVFSRAFKKWTGEPPKRYRDKHRSAT</sequence>
<dbReference type="AlphaFoldDB" id="A0A1E8FD62"/>
<dbReference type="InterPro" id="IPR018060">
    <property type="entry name" value="HTH_AraC"/>
</dbReference>
<dbReference type="GO" id="GO:0003700">
    <property type="term" value="F:DNA-binding transcription factor activity"/>
    <property type="evidence" value="ECO:0007669"/>
    <property type="project" value="InterPro"/>
</dbReference>